<dbReference type="Pfam" id="PF01047">
    <property type="entry name" value="MarR"/>
    <property type="match status" value="1"/>
</dbReference>
<dbReference type="GeneID" id="78453807"/>
<proteinExistence type="predicted"/>
<evidence type="ECO:0000313" key="5">
    <source>
        <dbReference type="EMBL" id="SQJ11029.1"/>
    </source>
</evidence>
<reference evidence="5 6" key="1">
    <citation type="submission" date="2018-06" db="EMBL/GenBank/DDBJ databases">
        <authorList>
            <consortium name="Pathogen Informatics"/>
            <person name="Doyle S."/>
        </authorList>
    </citation>
    <scope>NUCLEOTIDE SEQUENCE [LARGE SCALE GENOMIC DNA]</scope>
    <source>
        <strain evidence="5 6">NCTC12112</strain>
    </source>
</reference>
<evidence type="ECO:0000256" key="3">
    <source>
        <dbReference type="ARBA" id="ARBA00023163"/>
    </source>
</evidence>
<dbReference type="InterPro" id="IPR036390">
    <property type="entry name" value="WH_DNA-bd_sf"/>
</dbReference>
<keyword evidence="1" id="KW-0805">Transcription regulation</keyword>
<dbReference type="GO" id="GO:0003677">
    <property type="term" value="F:DNA binding"/>
    <property type="evidence" value="ECO:0007669"/>
    <property type="project" value="UniProtKB-KW"/>
</dbReference>
<dbReference type="Gene3D" id="1.10.10.10">
    <property type="entry name" value="Winged helix-like DNA-binding domain superfamily/Winged helix DNA-binding domain"/>
    <property type="match status" value="1"/>
</dbReference>
<evidence type="ECO:0000256" key="1">
    <source>
        <dbReference type="ARBA" id="ARBA00023015"/>
    </source>
</evidence>
<dbReference type="GO" id="GO:0003700">
    <property type="term" value="F:DNA-binding transcription factor activity"/>
    <property type="evidence" value="ECO:0007669"/>
    <property type="project" value="InterPro"/>
</dbReference>
<feature type="domain" description="HTH marR-type" evidence="4">
    <location>
        <begin position="8"/>
        <end position="140"/>
    </location>
</feature>
<dbReference type="RefSeq" id="WP_005980920.1">
    <property type="nucleotide sequence ID" value="NZ_CABKNW010000005.1"/>
</dbReference>
<gene>
    <name evidence="5" type="ORF">NCTC12112_02529</name>
</gene>
<keyword evidence="2" id="KW-0238">DNA-binding</keyword>
<dbReference type="KEGG" id="ful:C4N20_03230"/>
<dbReference type="InterPro" id="IPR000835">
    <property type="entry name" value="HTH_MarR-typ"/>
</dbReference>
<dbReference type="CDD" id="cd00090">
    <property type="entry name" value="HTH_ARSR"/>
    <property type="match status" value="1"/>
</dbReference>
<dbReference type="PRINTS" id="PR00598">
    <property type="entry name" value="HTHMARR"/>
</dbReference>
<dbReference type="PANTHER" id="PTHR42756">
    <property type="entry name" value="TRANSCRIPTIONAL REGULATOR, MARR"/>
    <property type="match status" value="1"/>
</dbReference>
<dbReference type="SUPFAM" id="SSF46785">
    <property type="entry name" value="Winged helix' DNA-binding domain"/>
    <property type="match status" value="1"/>
</dbReference>
<accession>A0AAX1TTX4</accession>
<dbReference type="Proteomes" id="UP000249008">
    <property type="component" value="Chromosome 1"/>
</dbReference>
<evidence type="ECO:0000259" key="4">
    <source>
        <dbReference type="PROSITE" id="PS50995"/>
    </source>
</evidence>
<dbReference type="InterPro" id="IPR011991">
    <property type="entry name" value="ArsR-like_HTH"/>
</dbReference>
<dbReference type="SMART" id="SM00347">
    <property type="entry name" value="HTH_MARR"/>
    <property type="match status" value="1"/>
</dbReference>
<evidence type="ECO:0000256" key="2">
    <source>
        <dbReference type="ARBA" id="ARBA00023125"/>
    </source>
</evidence>
<name>A0AAX1TTX4_9FUSO</name>
<organism evidence="5 6">
    <name type="scientific">Fusobacterium ulcerans</name>
    <dbReference type="NCBI Taxonomy" id="861"/>
    <lineage>
        <taxon>Bacteria</taxon>
        <taxon>Fusobacteriati</taxon>
        <taxon>Fusobacteriota</taxon>
        <taxon>Fusobacteriia</taxon>
        <taxon>Fusobacteriales</taxon>
        <taxon>Fusobacteriaceae</taxon>
        <taxon>Fusobacterium</taxon>
    </lineage>
</organism>
<dbReference type="PROSITE" id="PS50995">
    <property type="entry name" value="HTH_MARR_2"/>
    <property type="match status" value="1"/>
</dbReference>
<evidence type="ECO:0000313" key="6">
    <source>
        <dbReference type="Proteomes" id="UP000249008"/>
    </source>
</evidence>
<dbReference type="AlphaFoldDB" id="A0AAX1TTX4"/>
<dbReference type="EMBL" id="LS483487">
    <property type="protein sequence ID" value="SQJ11029.1"/>
    <property type="molecule type" value="Genomic_DNA"/>
</dbReference>
<dbReference type="PANTHER" id="PTHR42756:SF2">
    <property type="entry name" value="MARR FAMILY REGULATORY PROTEIN"/>
    <property type="match status" value="1"/>
</dbReference>
<keyword evidence="3" id="KW-0804">Transcription</keyword>
<dbReference type="InterPro" id="IPR036388">
    <property type="entry name" value="WH-like_DNA-bd_sf"/>
</dbReference>
<sequence>MKEIKKLNSHILRKIGTLSRAIHSTSDMKYRELSLQKGQFIFLTRICENQGINFIDLSKILTVDKSTTTKAVKKLIEAGYISKEQDEKDKREYKLYPTKKALEVYELIITEENRNIDICMEGLTKKEREIVENLLEKMSENAAKDWLKVKGGKE</sequence>
<protein>
    <submittedName>
        <fullName evidence="5">Transcriptional regulator SlyA</fullName>
    </submittedName>
</protein>